<feature type="transmembrane region" description="Helical" evidence="1">
    <location>
        <begin position="406"/>
        <end position="434"/>
    </location>
</feature>
<dbReference type="AlphaFoldDB" id="A0A4R5DBG9"/>
<protein>
    <submittedName>
        <fullName evidence="2">Uncharacterized protein</fullName>
    </submittedName>
</protein>
<dbReference type="OrthoDB" id="100605at2"/>
<feature type="transmembrane region" description="Helical" evidence="1">
    <location>
        <begin position="353"/>
        <end position="374"/>
    </location>
</feature>
<evidence type="ECO:0000256" key="1">
    <source>
        <dbReference type="SAM" id="Phobius"/>
    </source>
</evidence>
<feature type="transmembrane region" description="Helical" evidence="1">
    <location>
        <begin position="320"/>
        <end position="341"/>
    </location>
</feature>
<accession>A0A4R5DBG9</accession>
<feature type="transmembrane region" description="Helical" evidence="1">
    <location>
        <begin position="53"/>
        <end position="77"/>
    </location>
</feature>
<feature type="transmembrane region" description="Helical" evidence="1">
    <location>
        <begin position="471"/>
        <end position="488"/>
    </location>
</feature>
<feature type="transmembrane region" description="Helical" evidence="1">
    <location>
        <begin position="521"/>
        <end position="544"/>
    </location>
</feature>
<feature type="transmembrane region" description="Helical" evidence="1">
    <location>
        <begin position="179"/>
        <end position="198"/>
    </location>
</feature>
<reference evidence="2 3" key="1">
    <citation type="submission" date="2019-03" db="EMBL/GenBank/DDBJ databases">
        <title>Dyadobacter AR-3-6 sp. nov., isolated from arctic soil.</title>
        <authorList>
            <person name="Chaudhary D.K."/>
        </authorList>
    </citation>
    <scope>NUCLEOTIDE SEQUENCE [LARGE SCALE GENOMIC DNA]</scope>
    <source>
        <strain evidence="2 3">AR-3-6</strain>
    </source>
</reference>
<feature type="transmembrane region" description="Helical" evidence="1">
    <location>
        <begin position="151"/>
        <end position="172"/>
    </location>
</feature>
<comment type="caution">
    <text evidence="2">The sequence shown here is derived from an EMBL/GenBank/DDBJ whole genome shotgun (WGS) entry which is preliminary data.</text>
</comment>
<keyword evidence="1" id="KW-0812">Transmembrane</keyword>
<dbReference type="Gene3D" id="1.10.390.10">
    <property type="entry name" value="Neutral Protease Domain 2"/>
    <property type="match status" value="1"/>
</dbReference>
<gene>
    <name evidence="2" type="ORF">E0F88_26400</name>
</gene>
<proteinExistence type="predicted"/>
<feature type="transmembrane region" description="Helical" evidence="1">
    <location>
        <begin position="565"/>
        <end position="586"/>
    </location>
</feature>
<evidence type="ECO:0000313" key="3">
    <source>
        <dbReference type="Proteomes" id="UP000294850"/>
    </source>
</evidence>
<evidence type="ECO:0000313" key="2">
    <source>
        <dbReference type="EMBL" id="TDE11032.1"/>
    </source>
</evidence>
<sequence>MFGEIFLFELQTQFRRPATYLYFGSILIFSLGTFATGSLPLAEKEHINAPYVLALWCAAMSMVMALIGSSVMGLPVYRDIEYRTKQYYLTYPISEAGYFFGRYSGAFLTLLFIASAIIIGAYAGTLLGPLMGWRYAGQYGLNLVSYYLQPFFSIALTNLFFIASLFYGLVALTRNVKVIYSGGVFLFLGYFLSFFFLMNNHNSTVVNLADPFAVNGVMLQTNDATIFQKNTSPISIVGMFFWNRVIWSATGVAILFFAYSRFSFTRFFSEKMGAKTIADAPLKTTTFSVPKVQVTFGNPYGRRTLVSLVKTELLNLIHDNYFWIIFSSGLFFLLISFWMGVSPFGVPEFPRTVILFEIFNDTFPFYIFLFILFYTGEILHRERSSGFETINDTLPPSNRLLNGAKLISLLILSISLALIPIISGICVQIAQGFFQFNFAIYATQVVVILIPRLIGIVLLCYVVHVWVNQKFVGHVTGLLIWVAMFFLNKSGTLDYHLLLYTYTPKFRFSDMDGLGHMLSPIIWFDAYWLLFGCLLIILSALGYYRGISSTFKERVRLAFRRFDVITRRVTFIVLIAFLAVGGFIYYNVSYLNSYLTQNEQAFRKVVFENSLKRFALLPLPKVTSIKLRVDLYPEKQQALTKAVVTMVNQTTQPITQLLVDGDELTNFNIKNNGQSIPFTYPLIYTRGMFNFFRPRNEPSEYRLYHVIPALLPGDSLHMEVHSSQIYKGFSNDTYAQNLLNNGTFVQGGLPTLGYNAAEELIDPFDRMKYHLPKRKAEADIPQNDRVGRATLKSGPTIDLLKLDITVSTSADQTALAPGALIKRWTENGRNYFHYAQTGPGTYMPFYILSARYAISEDTVQLDHPVNISIYYNPQHAANIRRFMAGYKDGLHYFSKAYGYYPFDDIRLAENSVYQKKIISAATLNAYSEDFAWNAHFSSLNQFDYIYFYTIRTLAQQWWRFQVAPNNTVGSMIIPEGLATYCALDLLEKKYRKNNMRNIILDQLRDYNYKRSRLNEQEHPLQTMNLPEQNGKAGVVLFGLKNLIGEDKLNAALRDFKNTYAFKNKPTYAGNNDLYRHLRKYAPDSLKYYLEDNWLKVTRYDNKVIKATAIPIGKGRYQVTFTVNLGKTMLNENGIEIPVKTIDDYIDLGVFAPNSTDKKGRQQTNPLYLKKYKLTAGNNTLTINVTGKPAYVGIDPFANLIDRDANDNLKNLN</sequence>
<keyword evidence="1" id="KW-0472">Membrane</keyword>
<keyword evidence="1" id="KW-1133">Transmembrane helix</keyword>
<feature type="transmembrane region" description="Helical" evidence="1">
    <location>
        <begin position="20"/>
        <end position="41"/>
    </location>
</feature>
<dbReference type="InterPro" id="IPR027268">
    <property type="entry name" value="Peptidase_M4/M1_CTD_sf"/>
</dbReference>
<feature type="transmembrane region" description="Helical" evidence="1">
    <location>
        <begin position="440"/>
        <end position="464"/>
    </location>
</feature>
<dbReference type="EMBL" id="SMFL01000013">
    <property type="protein sequence ID" value="TDE11032.1"/>
    <property type="molecule type" value="Genomic_DNA"/>
</dbReference>
<dbReference type="Proteomes" id="UP000294850">
    <property type="component" value="Unassembled WGS sequence"/>
</dbReference>
<feature type="transmembrane region" description="Helical" evidence="1">
    <location>
        <begin position="107"/>
        <end position="131"/>
    </location>
</feature>
<name>A0A4R5DBG9_9BACT</name>
<dbReference type="RefSeq" id="WP_131961293.1">
    <property type="nucleotide sequence ID" value="NZ_SMFL01000013.1"/>
</dbReference>
<keyword evidence="3" id="KW-1185">Reference proteome</keyword>
<feature type="transmembrane region" description="Helical" evidence="1">
    <location>
        <begin position="245"/>
        <end position="262"/>
    </location>
</feature>
<dbReference type="SUPFAM" id="SSF55486">
    <property type="entry name" value="Metalloproteases ('zincins'), catalytic domain"/>
    <property type="match status" value="1"/>
</dbReference>
<organism evidence="2 3">
    <name type="scientific">Dyadobacter psychrotolerans</name>
    <dbReference type="NCBI Taxonomy" id="2541721"/>
    <lineage>
        <taxon>Bacteria</taxon>
        <taxon>Pseudomonadati</taxon>
        <taxon>Bacteroidota</taxon>
        <taxon>Cytophagia</taxon>
        <taxon>Cytophagales</taxon>
        <taxon>Spirosomataceae</taxon>
        <taxon>Dyadobacter</taxon>
    </lineage>
</organism>